<evidence type="ECO:0000313" key="2">
    <source>
        <dbReference type="Proteomes" id="UP000826212"/>
    </source>
</evidence>
<gene>
    <name evidence="1" type="ORF">K4L44_09695</name>
</gene>
<accession>A0AC61NLX1</accession>
<protein>
    <submittedName>
        <fullName evidence="1">DUF2023 family protein</fullName>
    </submittedName>
</protein>
<keyword evidence="2" id="KW-1185">Reference proteome</keyword>
<evidence type="ECO:0000313" key="1">
    <source>
        <dbReference type="EMBL" id="QZE12860.1"/>
    </source>
</evidence>
<sequence>MKVFVHHVYEYKKGLRNLVLHTMSTSMVSQAVARLQKGEIDFYIQHVTATKCNIFFGAKECVEIVKKICIRPLNELSAEEDFMLGIMLGYDRKVQCERYLSRSSMLNAIAS</sequence>
<dbReference type="Proteomes" id="UP000826212">
    <property type="component" value="Chromosome"/>
</dbReference>
<proteinExistence type="predicted"/>
<reference evidence="1" key="1">
    <citation type="submission" date="2021-08" db="EMBL/GenBank/DDBJ databases">
        <title>Novel anaerobic bacterium isolated from sea squirt in East Sea, Republic of Korea.</title>
        <authorList>
            <person name="Nguyen T.H."/>
            <person name="Li Z."/>
            <person name="Lee Y.-J."/>
            <person name="Ko J."/>
            <person name="Kim S.-G."/>
        </authorList>
    </citation>
    <scope>NUCLEOTIDE SEQUENCE</scope>
    <source>
        <strain evidence="1">KCTC 25031</strain>
    </source>
</reference>
<name>A0AC61NLX1_9BACT</name>
<dbReference type="EMBL" id="CP081303">
    <property type="protein sequence ID" value="QZE12860.1"/>
    <property type="molecule type" value="Genomic_DNA"/>
</dbReference>
<organism evidence="1 2">
    <name type="scientific">Halosquirtibacter laminarini</name>
    <dbReference type="NCBI Taxonomy" id="3374600"/>
    <lineage>
        <taxon>Bacteria</taxon>
        <taxon>Pseudomonadati</taxon>
        <taxon>Bacteroidota</taxon>
        <taxon>Bacteroidia</taxon>
        <taxon>Marinilabiliales</taxon>
        <taxon>Prolixibacteraceae</taxon>
        <taxon>Halosquirtibacter</taxon>
    </lineage>
</organism>